<feature type="compositionally biased region" description="Basic and acidic residues" evidence="1">
    <location>
        <begin position="155"/>
        <end position="169"/>
    </location>
</feature>
<evidence type="ECO:0000313" key="4">
    <source>
        <dbReference type="Proteomes" id="UP000182725"/>
    </source>
</evidence>
<dbReference type="AlphaFoldDB" id="A0A1H5PEP0"/>
<gene>
    <name evidence="3" type="ORF">SAMN04489740_4194</name>
</gene>
<reference evidence="3 4" key="1">
    <citation type="submission" date="2016-10" db="EMBL/GenBank/DDBJ databases">
        <authorList>
            <person name="de Groot N.N."/>
        </authorList>
    </citation>
    <scope>NUCLEOTIDE SEQUENCE [LARGE SCALE GENOMIC DNA]</scope>
    <source>
        <strain evidence="3 4">DSM 22274</strain>
    </source>
</reference>
<organism evidence="3 4">
    <name type="scientific">Arthrobacter alpinus</name>
    <dbReference type="NCBI Taxonomy" id="656366"/>
    <lineage>
        <taxon>Bacteria</taxon>
        <taxon>Bacillati</taxon>
        <taxon>Actinomycetota</taxon>
        <taxon>Actinomycetes</taxon>
        <taxon>Micrococcales</taxon>
        <taxon>Micrococcaceae</taxon>
        <taxon>Arthrobacter</taxon>
    </lineage>
</organism>
<evidence type="ECO:0000259" key="2">
    <source>
        <dbReference type="Pfam" id="PF08887"/>
    </source>
</evidence>
<name>A0A1H5PEP0_9MICC</name>
<feature type="compositionally biased region" description="Low complexity" evidence="1">
    <location>
        <begin position="136"/>
        <end position="149"/>
    </location>
</feature>
<dbReference type="Pfam" id="PF08887">
    <property type="entry name" value="GAD-like"/>
    <property type="match status" value="1"/>
</dbReference>
<dbReference type="InterPro" id="IPR014983">
    <property type="entry name" value="GAD-rel"/>
</dbReference>
<proteinExistence type="predicted"/>
<accession>A0A1H5PEP0</accession>
<protein>
    <submittedName>
        <fullName evidence="3">GAD-like domain-containing protein</fullName>
    </submittedName>
</protein>
<dbReference type="RefSeq" id="WP_244517054.1">
    <property type="nucleotide sequence ID" value="NZ_FNTV01000002.1"/>
</dbReference>
<dbReference type="EMBL" id="FNTV01000002">
    <property type="protein sequence ID" value="SEF12160.1"/>
    <property type="molecule type" value="Genomic_DNA"/>
</dbReference>
<feature type="domain" description="GAD-related" evidence="2">
    <location>
        <begin position="8"/>
        <end position="63"/>
    </location>
</feature>
<dbReference type="Proteomes" id="UP000182725">
    <property type="component" value="Unassembled WGS sequence"/>
</dbReference>
<feature type="region of interest" description="Disordered" evidence="1">
    <location>
        <begin position="136"/>
        <end position="169"/>
    </location>
</feature>
<evidence type="ECO:0000256" key="1">
    <source>
        <dbReference type="SAM" id="MobiDB-lite"/>
    </source>
</evidence>
<sequence length="169" mass="18864">MLEIADFVQHAPVEPEIIEEYHDRVSDEIIEFWKQYGYGTFGNGFIRVINPKEYETELAECIGKVTGRNTALPIKVLGLADLITWDGTGIIANIYRNDQRSGLGPKLSTFIGLTVLNGADHLSTALDWDMFRRLSRPTVPQPSTSTSPTCVPLPRRSEDGGEPESRQDD</sequence>
<evidence type="ECO:0000313" key="3">
    <source>
        <dbReference type="EMBL" id="SEF12160.1"/>
    </source>
</evidence>